<comment type="similarity">
    <text evidence="4 11">Belongs to the SHMT family.</text>
</comment>
<dbReference type="Gene3D" id="3.90.1150.10">
    <property type="entry name" value="Aspartate Aminotransferase, domain 1"/>
    <property type="match status" value="1"/>
</dbReference>
<dbReference type="CDD" id="cd00378">
    <property type="entry name" value="SHMT"/>
    <property type="match status" value="1"/>
</dbReference>
<dbReference type="GO" id="GO:0035999">
    <property type="term" value="P:tetrahydrofolate interconversion"/>
    <property type="evidence" value="ECO:0007669"/>
    <property type="project" value="UniProtKB-UniRule"/>
</dbReference>
<organism evidence="14 15">
    <name type="scientific">Chromobacterium amazonense</name>
    <dbReference type="NCBI Taxonomy" id="1382803"/>
    <lineage>
        <taxon>Bacteria</taxon>
        <taxon>Pseudomonadati</taxon>
        <taxon>Pseudomonadota</taxon>
        <taxon>Betaproteobacteria</taxon>
        <taxon>Neisseriales</taxon>
        <taxon>Chromobacteriaceae</taxon>
        <taxon>Chromobacterium</taxon>
    </lineage>
</organism>
<dbReference type="InterPro" id="IPR015424">
    <property type="entry name" value="PyrdxlP-dep_Trfase"/>
</dbReference>
<dbReference type="GO" id="GO:0008168">
    <property type="term" value="F:methyltransferase activity"/>
    <property type="evidence" value="ECO:0007669"/>
    <property type="project" value="UniProtKB-KW"/>
</dbReference>
<dbReference type="EMBL" id="MTBD01000030">
    <property type="protein sequence ID" value="PRP69308.1"/>
    <property type="molecule type" value="Genomic_DNA"/>
</dbReference>
<dbReference type="Gene3D" id="3.40.640.10">
    <property type="entry name" value="Type I PLP-dependent aspartate aminotransferase-like (Major domain)"/>
    <property type="match status" value="1"/>
</dbReference>
<dbReference type="InterPro" id="IPR015422">
    <property type="entry name" value="PyrdxlP-dep_Trfase_small"/>
</dbReference>
<dbReference type="FunFam" id="3.90.1150.10:FF:000003">
    <property type="entry name" value="Serine hydroxymethyltransferase"/>
    <property type="match status" value="1"/>
</dbReference>
<feature type="binding site" evidence="11">
    <location>
        <position position="244"/>
    </location>
    <ligand>
        <name>(6S)-5,6,7,8-tetrahydrofolate</name>
        <dbReference type="ChEBI" id="CHEBI:57453"/>
    </ligand>
</feature>
<keyword evidence="10 11" id="KW-0663">Pyridoxal phosphate</keyword>
<evidence type="ECO:0000256" key="9">
    <source>
        <dbReference type="ARBA" id="ARBA00022679"/>
    </source>
</evidence>
<dbReference type="GO" id="GO:0030170">
    <property type="term" value="F:pyridoxal phosphate binding"/>
    <property type="evidence" value="ECO:0007669"/>
    <property type="project" value="UniProtKB-UniRule"/>
</dbReference>
<evidence type="ECO:0000256" key="10">
    <source>
        <dbReference type="ARBA" id="ARBA00022898"/>
    </source>
</evidence>
<keyword evidence="7 11" id="KW-0554">One-carbon metabolism</keyword>
<comment type="pathway">
    <text evidence="11">One-carbon metabolism; tetrahydrofolate interconversion.</text>
</comment>
<evidence type="ECO:0000256" key="5">
    <source>
        <dbReference type="ARBA" id="ARBA00011738"/>
    </source>
</evidence>
<comment type="cofactor">
    <cofactor evidence="2 11 12">
        <name>pyridoxal 5'-phosphate</name>
        <dbReference type="ChEBI" id="CHEBI:597326"/>
    </cofactor>
</comment>
<evidence type="ECO:0000259" key="13">
    <source>
        <dbReference type="Pfam" id="PF00464"/>
    </source>
</evidence>
<evidence type="ECO:0000313" key="15">
    <source>
        <dbReference type="Proteomes" id="UP000239469"/>
    </source>
</evidence>
<dbReference type="AlphaFoldDB" id="A0A2S9X0R9"/>
<dbReference type="InterPro" id="IPR019798">
    <property type="entry name" value="Ser_HO-MeTrfase_PLP_BS"/>
</dbReference>
<keyword evidence="6 11" id="KW-0963">Cytoplasm</keyword>
<evidence type="ECO:0000256" key="6">
    <source>
        <dbReference type="ARBA" id="ARBA00022490"/>
    </source>
</evidence>
<proteinExistence type="inferred from homology"/>
<dbReference type="Proteomes" id="UP000239469">
    <property type="component" value="Unassembled WGS sequence"/>
</dbReference>
<evidence type="ECO:0000256" key="3">
    <source>
        <dbReference type="ARBA" id="ARBA00004496"/>
    </source>
</evidence>
<dbReference type="OrthoDB" id="9803846at2"/>
<feature type="modified residue" description="N6-(pyridoxal phosphate)lysine" evidence="11 12">
    <location>
        <position position="229"/>
    </location>
</feature>
<evidence type="ECO:0000313" key="14">
    <source>
        <dbReference type="EMBL" id="PRP69308.1"/>
    </source>
</evidence>
<evidence type="ECO:0000256" key="2">
    <source>
        <dbReference type="ARBA" id="ARBA00001933"/>
    </source>
</evidence>
<dbReference type="EC" id="2.1.2.1" evidence="11"/>
<dbReference type="GO" id="GO:0004372">
    <property type="term" value="F:glycine hydroxymethyltransferase activity"/>
    <property type="evidence" value="ECO:0007669"/>
    <property type="project" value="UniProtKB-UniRule"/>
</dbReference>
<comment type="catalytic activity">
    <reaction evidence="1 11">
        <text>(6R)-5,10-methylene-5,6,7,8-tetrahydrofolate + glycine + H2O = (6S)-5,6,7,8-tetrahydrofolate + L-serine</text>
        <dbReference type="Rhea" id="RHEA:15481"/>
        <dbReference type="ChEBI" id="CHEBI:15377"/>
        <dbReference type="ChEBI" id="CHEBI:15636"/>
        <dbReference type="ChEBI" id="CHEBI:33384"/>
        <dbReference type="ChEBI" id="CHEBI:57305"/>
        <dbReference type="ChEBI" id="CHEBI:57453"/>
        <dbReference type="EC" id="2.1.2.1"/>
    </reaction>
</comment>
<dbReference type="PANTHER" id="PTHR11680:SF50">
    <property type="entry name" value="SERINE HYDROXYMETHYLTRANSFERASE"/>
    <property type="match status" value="1"/>
</dbReference>
<comment type="function">
    <text evidence="11">Catalyzes the reversible interconversion of serine and glycine with tetrahydrofolate (THF) serving as the one-carbon carrier. This reaction serves as the major source of one-carbon groups required for the biosynthesis of purines, thymidylate, methionine, and other important biomolecules. Also exhibits THF-independent aldolase activity toward beta-hydroxyamino acids, producing glycine and aldehydes, via a retro-aldol mechanism.</text>
</comment>
<dbReference type="InterPro" id="IPR049943">
    <property type="entry name" value="Ser_HO-MeTrfase-like"/>
</dbReference>
<evidence type="ECO:0000256" key="12">
    <source>
        <dbReference type="PIRSR" id="PIRSR000412-50"/>
    </source>
</evidence>
<dbReference type="RefSeq" id="WP_043625970.1">
    <property type="nucleotide sequence ID" value="NZ_JBOBPY010000026.1"/>
</dbReference>
<comment type="subcellular location">
    <subcellularLocation>
        <location evidence="3 11">Cytoplasm</location>
    </subcellularLocation>
</comment>
<dbReference type="InterPro" id="IPR001085">
    <property type="entry name" value="Ser_HO-MeTrfase"/>
</dbReference>
<keyword evidence="14" id="KW-0489">Methyltransferase</keyword>
<evidence type="ECO:0000256" key="8">
    <source>
        <dbReference type="ARBA" id="ARBA00022605"/>
    </source>
</evidence>
<name>A0A2S9X0R9_9NEIS</name>
<evidence type="ECO:0000256" key="7">
    <source>
        <dbReference type="ARBA" id="ARBA00022563"/>
    </source>
</evidence>
<dbReference type="PROSITE" id="PS00096">
    <property type="entry name" value="SHMT"/>
    <property type="match status" value="1"/>
</dbReference>
<dbReference type="InterPro" id="IPR015421">
    <property type="entry name" value="PyrdxlP-dep_Trfase_major"/>
</dbReference>
<keyword evidence="9 11" id="KW-0808">Transferase</keyword>
<reference evidence="14 15" key="1">
    <citation type="submission" date="2017-01" db="EMBL/GenBank/DDBJ databases">
        <title>New insights into the genetic diversity of Chromobacterium isolated from tropical freshwater lake.</title>
        <authorList>
            <person name="Santos A.B."/>
            <person name="Nascimento A.M."/>
            <person name="Da Silva P.C."/>
        </authorList>
    </citation>
    <scope>NUCLEOTIDE SEQUENCE [LARGE SCALE GENOMIC DNA]</scope>
    <source>
        <strain evidence="14 15">56AF</strain>
    </source>
</reference>
<feature type="binding site" evidence="11">
    <location>
        <begin position="125"/>
        <end position="127"/>
    </location>
    <ligand>
        <name>(6S)-5,6,7,8-tetrahydrofolate</name>
        <dbReference type="ChEBI" id="CHEBI:57453"/>
    </ligand>
</feature>
<keyword evidence="8 11" id="KW-0028">Amino-acid biosynthesis</keyword>
<comment type="caution">
    <text evidence="14">The sequence shown here is derived from an EMBL/GenBank/DDBJ whole genome shotgun (WGS) entry which is preliminary data.</text>
</comment>
<accession>A0A2S9X0R9</accession>
<dbReference type="GO" id="GO:0005829">
    <property type="term" value="C:cytosol"/>
    <property type="evidence" value="ECO:0007669"/>
    <property type="project" value="TreeGrafter"/>
</dbReference>
<dbReference type="HAMAP" id="MF_00051">
    <property type="entry name" value="SHMT"/>
    <property type="match status" value="1"/>
</dbReference>
<dbReference type="GO" id="GO:0032259">
    <property type="term" value="P:methylation"/>
    <property type="evidence" value="ECO:0007669"/>
    <property type="project" value="UniProtKB-KW"/>
</dbReference>
<dbReference type="InterPro" id="IPR039429">
    <property type="entry name" value="SHMT-like_dom"/>
</dbReference>
<evidence type="ECO:0000256" key="11">
    <source>
        <dbReference type="HAMAP-Rule" id="MF_00051"/>
    </source>
</evidence>
<evidence type="ECO:0000256" key="4">
    <source>
        <dbReference type="ARBA" id="ARBA00006376"/>
    </source>
</evidence>
<comment type="pathway">
    <text evidence="11">Amino-acid biosynthesis; glycine biosynthesis; glycine from L-serine: step 1/1.</text>
</comment>
<evidence type="ECO:0000256" key="1">
    <source>
        <dbReference type="ARBA" id="ARBA00001528"/>
    </source>
</evidence>
<dbReference type="FunFam" id="3.40.640.10:FF:000001">
    <property type="entry name" value="Serine hydroxymethyltransferase"/>
    <property type="match status" value="1"/>
</dbReference>
<dbReference type="Pfam" id="PF00464">
    <property type="entry name" value="SHMT"/>
    <property type="match status" value="1"/>
</dbReference>
<dbReference type="NCBIfam" id="NF000586">
    <property type="entry name" value="PRK00011.1"/>
    <property type="match status" value="1"/>
</dbReference>
<dbReference type="SUPFAM" id="SSF53383">
    <property type="entry name" value="PLP-dependent transferases"/>
    <property type="match status" value="1"/>
</dbReference>
<feature type="domain" description="Serine hydroxymethyltransferase-like" evidence="13">
    <location>
        <begin position="9"/>
        <end position="383"/>
    </location>
</feature>
<feature type="binding site" evidence="11">
    <location>
        <position position="121"/>
    </location>
    <ligand>
        <name>(6S)-5,6,7,8-tetrahydrofolate</name>
        <dbReference type="ChEBI" id="CHEBI:57453"/>
    </ligand>
</feature>
<feature type="binding site" evidence="11">
    <location>
        <begin position="352"/>
        <end position="354"/>
    </location>
    <ligand>
        <name>(6S)-5,6,7,8-tetrahydrofolate</name>
        <dbReference type="ChEBI" id="CHEBI:57453"/>
    </ligand>
</feature>
<dbReference type="UniPathway" id="UPA00193"/>
<dbReference type="GO" id="GO:0019264">
    <property type="term" value="P:glycine biosynthetic process from serine"/>
    <property type="evidence" value="ECO:0007669"/>
    <property type="project" value="UniProtKB-UniRule"/>
</dbReference>
<feature type="site" description="Plays an important role in substrate specificity" evidence="11">
    <location>
        <position position="228"/>
    </location>
</feature>
<dbReference type="PANTHER" id="PTHR11680">
    <property type="entry name" value="SERINE HYDROXYMETHYLTRANSFERASE"/>
    <property type="match status" value="1"/>
</dbReference>
<protein>
    <recommendedName>
        <fullName evidence="11">Serine hydroxymethyltransferase</fullName>
        <shortName evidence="11">SHMT</shortName>
        <shortName evidence="11">Serine methylase</shortName>
        <ecNumber evidence="11">2.1.2.1</ecNumber>
    </recommendedName>
</protein>
<dbReference type="PIRSF" id="PIRSF000412">
    <property type="entry name" value="SHMT"/>
    <property type="match status" value="1"/>
</dbReference>
<sequence length="415" mass="44875">MFAADQTIAKFDPELAAAIAAECQRQEDHIELIASENYTSPAVMEAQGSQLTNKYAEGYPGKRFYGGCEHVDVVEQLAIDRVKQLFGAEYANVQPHSGSQANQAVYFSILKPGDTVMGMNLGHGGHLTHGSPANLSGKMFNIVAYGLNDKEEIDYDDMERVAMETKPKLIIGGASAYALRFDFERMGQIAKKVGAYFMVDMAHYAGLIAAGLYPNPVPHADFVTSTTHKTLRGPRGGIILARAEFEKSINSNVFPTLQGGPLEHVIAAKAVAFKEALQPEFKIYQEQVLKNASIMAKTLAERGVRIVSGRTESHVFLVDLRAKGLTGKAADALLGRAHITVNKNAIPNDPETPFVTSGIRIGSPAITTRGFKEAEAIAVANMVADVLDNPNDDALIARVAEQATALCHRFPVYAK</sequence>
<comment type="subunit">
    <text evidence="5 11">Homodimer.</text>
</comment>
<gene>
    <name evidence="11 14" type="primary">glyA</name>
    <name evidence="14" type="ORF">BUE93_16080</name>
</gene>
<dbReference type="UniPathway" id="UPA00288">
    <property type="reaction ID" value="UER01023"/>
</dbReference>